<reference evidence="2 3" key="1">
    <citation type="submission" date="2016-02" db="EMBL/GenBank/DDBJ databases">
        <title>Genome analysis of coral dinoflagellate symbionts highlights evolutionary adaptations to a symbiotic lifestyle.</title>
        <authorList>
            <person name="Aranda M."/>
            <person name="Li Y."/>
            <person name="Liew Y.J."/>
            <person name="Baumgarten S."/>
            <person name="Simakov O."/>
            <person name="Wilson M."/>
            <person name="Piel J."/>
            <person name="Ashoor H."/>
            <person name="Bougouffa S."/>
            <person name="Bajic V.B."/>
            <person name="Ryu T."/>
            <person name="Ravasi T."/>
            <person name="Bayer T."/>
            <person name="Micklem G."/>
            <person name="Kim H."/>
            <person name="Bhak J."/>
            <person name="Lajeunesse T.C."/>
            <person name="Voolstra C.R."/>
        </authorList>
    </citation>
    <scope>NUCLEOTIDE SEQUENCE [LARGE SCALE GENOMIC DNA]</scope>
    <source>
        <strain evidence="2 3">CCMP2467</strain>
    </source>
</reference>
<proteinExistence type="predicted"/>
<dbReference type="InterPro" id="IPR011990">
    <property type="entry name" value="TPR-like_helical_dom_sf"/>
</dbReference>
<dbReference type="Gene3D" id="1.25.40.10">
    <property type="entry name" value="Tetratricopeptide repeat domain"/>
    <property type="match status" value="3"/>
</dbReference>
<keyword evidence="1" id="KW-0677">Repeat</keyword>
<dbReference type="AlphaFoldDB" id="A0A1Q9DR46"/>
<dbReference type="PANTHER" id="PTHR47936">
    <property type="entry name" value="PPR_LONG DOMAIN-CONTAINING PROTEIN"/>
    <property type="match status" value="1"/>
</dbReference>
<dbReference type="Pfam" id="PF13041">
    <property type="entry name" value="PPR_2"/>
    <property type="match status" value="1"/>
</dbReference>
<organism evidence="2 3">
    <name type="scientific">Symbiodinium microadriaticum</name>
    <name type="common">Dinoflagellate</name>
    <name type="synonym">Zooxanthella microadriatica</name>
    <dbReference type="NCBI Taxonomy" id="2951"/>
    <lineage>
        <taxon>Eukaryota</taxon>
        <taxon>Sar</taxon>
        <taxon>Alveolata</taxon>
        <taxon>Dinophyceae</taxon>
        <taxon>Suessiales</taxon>
        <taxon>Symbiodiniaceae</taxon>
        <taxon>Symbiodinium</taxon>
    </lineage>
</organism>
<evidence type="ECO:0000313" key="2">
    <source>
        <dbReference type="EMBL" id="OLP97641.1"/>
    </source>
</evidence>
<protein>
    <submittedName>
        <fullName evidence="2">Pentatricopeptide repeat-containing protein, chloroplastic</fullName>
    </submittedName>
</protein>
<dbReference type="EMBL" id="LSRX01000425">
    <property type="protein sequence ID" value="OLP97641.1"/>
    <property type="molecule type" value="Genomic_DNA"/>
</dbReference>
<dbReference type="Proteomes" id="UP000186817">
    <property type="component" value="Unassembled WGS sequence"/>
</dbReference>
<name>A0A1Q9DR46_SYMMI</name>
<sequence>MKPQPGASGPLSISAAVKAAGKRKDWESALFCLYDKRALSPGSEQRWHPLALAPPMAAMGICARASAWASVIQVLDAIHACDLKPDLYILGSALNACDRGYAWSAALHLLCGIGKYGLDFSEVLVNSATTACDKGNQWACSLWLLSDFGTKRCRLDSVIGHSAAMSSCARFERHWARSLVLFDRLQHRFTPDIIAYNSVMHACSTGAAVEVANHILAQMQRRGPPPDLVTFNTFITALSNSHAWSQCLGMLEQLQKTGPAPSVVTYNAVLSSLGHDECSWTLTIVLLEAMHDQDVLPDVVTFGSIMKALARASQSKVALSFLSWLERNHGPTNEVVYSAAVSACEGGWLWKESIALIGRARRMSLKMDAMVYGAACSTCQKSQRWEHAIRFLGTARDQSVANTASTPLANAAISSCADSAQWFLASQLFQSASSLQVEADTTTHNACLTAFSRQWETVLHLMALASIQEAQLDTVSLNAQLAAIAAEGAASTWRQAVHTTATEMRRRSLEIDTIGLNAAMTSLSSEWVLSGAMLAQMRSVGLKADVLSMGAALASCSSCQQWAAALLLLPFMQDDANIKDRDAGPLAVAVAGVIDACQGLRESAPVPGLLMCLRRHLVSVPGLRS</sequence>
<comment type="caution">
    <text evidence="2">The sequence shown here is derived from an EMBL/GenBank/DDBJ whole genome shotgun (WGS) entry which is preliminary data.</text>
</comment>
<dbReference type="PANTHER" id="PTHR47936:SF1">
    <property type="entry name" value="PENTATRICOPEPTIDE REPEAT-CONTAINING PROTEIN GUN1, CHLOROPLASTIC"/>
    <property type="match status" value="1"/>
</dbReference>
<evidence type="ECO:0000313" key="3">
    <source>
        <dbReference type="Proteomes" id="UP000186817"/>
    </source>
</evidence>
<accession>A0A1Q9DR46</accession>
<gene>
    <name evidence="2" type="ORF">AK812_SmicGene19992</name>
</gene>
<keyword evidence="3" id="KW-1185">Reference proteome</keyword>
<dbReference type="OrthoDB" id="185373at2759"/>
<dbReference type="PROSITE" id="PS51375">
    <property type="entry name" value="PPR"/>
    <property type="match status" value="2"/>
</dbReference>
<dbReference type="InterPro" id="IPR002885">
    <property type="entry name" value="PPR_rpt"/>
</dbReference>
<evidence type="ECO:0000256" key="1">
    <source>
        <dbReference type="ARBA" id="ARBA00022737"/>
    </source>
</evidence>